<evidence type="ECO:0000313" key="3">
    <source>
        <dbReference type="Proteomes" id="UP000198922"/>
    </source>
</evidence>
<name>A0A1G7J2P9_9RHOB</name>
<evidence type="ECO:0000256" key="1">
    <source>
        <dbReference type="SAM" id="SignalP"/>
    </source>
</evidence>
<dbReference type="InterPro" id="IPR021457">
    <property type="entry name" value="DUF3108"/>
</dbReference>
<dbReference type="EMBL" id="FNAT01000008">
    <property type="protein sequence ID" value="SDF19257.1"/>
    <property type="molecule type" value="Genomic_DNA"/>
</dbReference>
<feature type="chain" id="PRO_5011649255" description="DUF3108 domain-containing protein" evidence="1">
    <location>
        <begin position="27"/>
        <end position="225"/>
    </location>
</feature>
<sequence>MSTRPSRLGRLAGLCLLAAWPGLAAAESFTVSLAGDRLGQVSYAREGGGARLVSTFDSTPFGVFDGRFAAQSQAEGGVVAHSAATRSSRKTRDVSMKIDGGRVATVSVQPAEEATALSVAAAVPAGVLDPVTAFGRLVDTRGCPDAIRVFDGRRVAELSLETAERQGERAFCQLRHKVVAGPGYLAPLELKSLSLRLDYAAPEGGVWRLEEISARAGIFTVTLAR</sequence>
<protein>
    <recommendedName>
        <fullName evidence="4">DUF3108 domain-containing protein</fullName>
    </recommendedName>
</protein>
<dbReference type="OrthoDB" id="7723416at2"/>
<feature type="signal peptide" evidence="1">
    <location>
        <begin position="1"/>
        <end position="26"/>
    </location>
</feature>
<keyword evidence="3" id="KW-1185">Reference proteome</keyword>
<organism evidence="2 3">
    <name type="scientific">Limimaricola pyoseonensis</name>
    <dbReference type="NCBI Taxonomy" id="521013"/>
    <lineage>
        <taxon>Bacteria</taxon>
        <taxon>Pseudomonadati</taxon>
        <taxon>Pseudomonadota</taxon>
        <taxon>Alphaproteobacteria</taxon>
        <taxon>Rhodobacterales</taxon>
        <taxon>Paracoccaceae</taxon>
        <taxon>Limimaricola</taxon>
    </lineage>
</organism>
<evidence type="ECO:0000313" key="2">
    <source>
        <dbReference type="EMBL" id="SDF19257.1"/>
    </source>
</evidence>
<dbReference type="Pfam" id="PF11306">
    <property type="entry name" value="DUF3108"/>
    <property type="match status" value="1"/>
</dbReference>
<evidence type="ECO:0008006" key="4">
    <source>
        <dbReference type="Google" id="ProtNLM"/>
    </source>
</evidence>
<dbReference type="RefSeq" id="WP_090114321.1">
    <property type="nucleotide sequence ID" value="NZ_FNAT01000008.1"/>
</dbReference>
<gene>
    <name evidence="2" type="ORF">SAMN04488567_3624</name>
</gene>
<dbReference type="AlphaFoldDB" id="A0A1G7J2P9"/>
<proteinExistence type="predicted"/>
<dbReference type="Proteomes" id="UP000198922">
    <property type="component" value="Unassembled WGS sequence"/>
</dbReference>
<accession>A0A1G7J2P9</accession>
<reference evidence="3" key="1">
    <citation type="submission" date="2016-10" db="EMBL/GenBank/DDBJ databases">
        <authorList>
            <person name="Varghese N."/>
            <person name="Submissions S."/>
        </authorList>
    </citation>
    <scope>NUCLEOTIDE SEQUENCE [LARGE SCALE GENOMIC DNA]</scope>
    <source>
        <strain evidence="3">DSM 21424</strain>
    </source>
</reference>
<keyword evidence="1" id="KW-0732">Signal</keyword>